<keyword evidence="3" id="KW-0808">Transferase</keyword>
<dbReference type="Pfam" id="PF13720">
    <property type="entry name" value="Acetyltransf_11"/>
    <property type="match status" value="1"/>
</dbReference>
<dbReference type="Gene3D" id="2.160.10.10">
    <property type="entry name" value="Hexapeptide repeat proteins"/>
    <property type="match status" value="1"/>
</dbReference>
<dbReference type="InterPro" id="IPR010137">
    <property type="entry name" value="Lipid_A_LpxA"/>
</dbReference>
<dbReference type="Proteomes" id="UP000271125">
    <property type="component" value="Unassembled WGS sequence"/>
</dbReference>
<feature type="domain" description="UDP N-acetylglucosamine O-acyltransferase C-terminal" evidence="6">
    <location>
        <begin position="109"/>
        <end position="189"/>
    </location>
</feature>
<evidence type="ECO:0000256" key="4">
    <source>
        <dbReference type="ARBA" id="ARBA00023098"/>
    </source>
</evidence>
<dbReference type="AlphaFoldDB" id="A0A660SNS9"/>
<dbReference type="InterPro" id="IPR011004">
    <property type="entry name" value="Trimer_LpxA-like_sf"/>
</dbReference>
<dbReference type="InterPro" id="IPR029098">
    <property type="entry name" value="Acetyltransf_C"/>
</dbReference>
<evidence type="ECO:0000256" key="1">
    <source>
        <dbReference type="ARBA" id="ARBA00022516"/>
    </source>
</evidence>
<dbReference type="InterPro" id="IPR001451">
    <property type="entry name" value="Hexapep"/>
</dbReference>
<dbReference type="PANTHER" id="PTHR43480:SF1">
    <property type="entry name" value="ACYL-[ACYL-CARRIER-PROTEIN]--UDP-N-ACETYLGLUCOSAMINE O-ACYLTRANSFERASE, MITOCHONDRIAL-RELATED"/>
    <property type="match status" value="1"/>
</dbReference>
<evidence type="ECO:0000313" key="8">
    <source>
        <dbReference type="Proteomes" id="UP000271125"/>
    </source>
</evidence>
<name>A0A660SNS9_UNCT6</name>
<evidence type="ECO:0000256" key="5">
    <source>
        <dbReference type="ARBA" id="ARBA00023315"/>
    </source>
</evidence>
<evidence type="ECO:0000259" key="6">
    <source>
        <dbReference type="Pfam" id="PF13720"/>
    </source>
</evidence>
<evidence type="ECO:0000256" key="3">
    <source>
        <dbReference type="ARBA" id="ARBA00022679"/>
    </source>
</evidence>
<dbReference type="PANTHER" id="PTHR43480">
    <property type="entry name" value="ACYL-[ACYL-CARRIER-PROTEIN]--UDP-N-ACETYLGLUCOSAMINE O-ACYLTRANSFERASE"/>
    <property type="match status" value="1"/>
</dbReference>
<evidence type="ECO:0000256" key="2">
    <source>
        <dbReference type="ARBA" id="ARBA00022556"/>
    </source>
</evidence>
<dbReference type="SUPFAM" id="SSF51161">
    <property type="entry name" value="Trimeric LpxA-like enzymes"/>
    <property type="match status" value="1"/>
</dbReference>
<dbReference type="GO" id="GO:0016020">
    <property type="term" value="C:membrane"/>
    <property type="evidence" value="ECO:0007669"/>
    <property type="project" value="GOC"/>
</dbReference>
<protein>
    <recommendedName>
        <fullName evidence="6">UDP N-acetylglucosamine O-acyltransferase C-terminal domain-containing protein</fullName>
    </recommendedName>
</protein>
<organism evidence="7 8">
    <name type="scientific">candidate division TA06 bacterium</name>
    <dbReference type="NCBI Taxonomy" id="2250710"/>
    <lineage>
        <taxon>Bacteria</taxon>
        <taxon>Bacteria division TA06</taxon>
    </lineage>
</organism>
<accession>A0A660SNS9</accession>
<dbReference type="InterPro" id="IPR037157">
    <property type="entry name" value="Acetyltransf_C_sf"/>
</dbReference>
<reference evidence="7 8" key="1">
    <citation type="submission" date="2018-06" db="EMBL/GenBank/DDBJ databases">
        <title>Extensive metabolic versatility and redundancy in microbially diverse, dynamic hydrothermal sediments.</title>
        <authorList>
            <person name="Dombrowski N."/>
            <person name="Teske A."/>
            <person name="Baker B.J."/>
        </authorList>
    </citation>
    <scope>NUCLEOTIDE SEQUENCE [LARGE SCALE GENOMIC DNA]</scope>
    <source>
        <strain evidence="7">B10_G13</strain>
    </source>
</reference>
<dbReference type="GO" id="GO:0009245">
    <property type="term" value="P:lipid A biosynthetic process"/>
    <property type="evidence" value="ECO:0007669"/>
    <property type="project" value="UniProtKB-KW"/>
</dbReference>
<keyword evidence="5" id="KW-0012">Acyltransferase</keyword>
<dbReference type="GO" id="GO:0008780">
    <property type="term" value="F:acyl-[acyl-carrier-protein]-UDP-N-acetylglucosamine O-acyltransferase activity"/>
    <property type="evidence" value="ECO:0007669"/>
    <property type="project" value="InterPro"/>
</dbReference>
<gene>
    <name evidence="7" type="ORF">DRP43_00770</name>
</gene>
<dbReference type="Pfam" id="PF00132">
    <property type="entry name" value="Hexapep"/>
    <property type="match status" value="1"/>
</dbReference>
<keyword evidence="2" id="KW-0441">Lipid A biosynthesis</keyword>
<keyword evidence="4" id="KW-0443">Lipid metabolism</keyword>
<evidence type="ECO:0000313" key="7">
    <source>
        <dbReference type="EMBL" id="RKX72447.1"/>
    </source>
</evidence>
<keyword evidence="1" id="KW-0444">Lipid biosynthesis</keyword>
<proteinExistence type="predicted"/>
<dbReference type="Gene3D" id="1.20.1180.10">
    <property type="entry name" value="Udp N-acetylglucosamine O-acyltransferase, C-terminal domain"/>
    <property type="match status" value="1"/>
</dbReference>
<dbReference type="EMBL" id="QNBD01000020">
    <property type="protein sequence ID" value="RKX72447.1"/>
    <property type="molecule type" value="Genomic_DNA"/>
</dbReference>
<comment type="caution">
    <text evidence="7">The sequence shown here is derived from an EMBL/GenBank/DDBJ whole genome shotgun (WGS) entry which is preliminary data.</text>
</comment>
<sequence>MNAPLNYKNSESGRTVIGDGVDIYSYTLIQAGTGGNFTSIDSGARILGHSTVGYNARIGQDAIIATESIIGHDVEIGEASIINARSYIRPCVRVGKLTHIATISSIEYDVIPFSIVKGITPFVENVNLKGLKNYGYNDEEIEIVMRAFEIIFNEGHTNKMAIDIIKEKLELKEIVKEIIAFIGTSNRGLLK</sequence>